<evidence type="ECO:0000259" key="3">
    <source>
        <dbReference type="PROSITE" id="PS51462"/>
    </source>
</evidence>
<dbReference type="GO" id="GO:0016787">
    <property type="term" value="F:hydrolase activity"/>
    <property type="evidence" value="ECO:0007669"/>
    <property type="project" value="UniProtKB-KW"/>
</dbReference>
<evidence type="ECO:0000313" key="4">
    <source>
        <dbReference type="EMBL" id="SFL48533.1"/>
    </source>
</evidence>
<dbReference type="STRING" id="29563.SAMN02983006_01279"/>
<dbReference type="PANTHER" id="PTHR43736">
    <property type="entry name" value="ADP-RIBOSE PYROPHOSPHATASE"/>
    <property type="match status" value="1"/>
</dbReference>
<dbReference type="InterPro" id="IPR015797">
    <property type="entry name" value="NUDIX_hydrolase-like_dom_sf"/>
</dbReference>
<protein>
    <submittedName>
        <fullName evidence="4">Nucleoside triphosphatase</fullName>
    </submittedName>
</protein>
<dbReference type="Gene3D" id="3.90.79.10">
    <property type="entry name" value="Nucleoside Triphosphate Pyrophosphohydrolase"/>
    <property type="match status" value="1"/>
</dbReference>
<keyword evidence="5" id="KW-1185">Reference proteome</keyword>
<evidence type="ECO:0000256" key="2">
    <source>
        <dbReference type="ARBA" id="ARBA00022801"/>
    </source>
</evidence>
<comment type="similarity">
    <text evidence="1">Belongs to the Nudix hydrolase family.</text>
</comment>
<dbReference type="Pfam" id="PF00293">
    <property type="entry name" value="NUDIX"/>
    <property type="match status" value="1"/>
</dbReference>
<organism evidence="4 5">
    <name type="scientific">Halanaerobium salsuginis</name>
    <dbReference type="NCBI Taxonomy" id="29563"/>
    <lineage>
        <taxon>Bacteria</taxon>
        <taxon>Bacillati</taxon>
        <taxon>Bacillota</taxon>
        <taxon>Clostridia</taxon>
        <taxon>Halanaerobiales</taxon>
        <taxon>Halanaerobiaceae</taxon>
        <taxon>Halanaerobium</taxon>
    </lineage>
</organism>
<dbReference type="InterPro" id="IPR020476">
    <property type="entry name" value="Nudix_hydrolase"/>
</dbReference>
<dbReference type="SUPFAM" id="SSF55811">
    <property type="entry name" value="Nudix"/>
    <property type="match status" value="1"/>
</dbReference>
<gene>
    <name evidence="4" type="ORF">SAMN02983006_01279</name>
</gene>
<sequence>MNYPELTVGAVILNKADQILLCKSHKWNDKYVIPGGHVELGESLEAALQREIKEETALDIYNIKLLSIKESIFSESFASKKHFIFMDYICRTDSTEVILNEEAESYCWAELSEINNYDLGGFTAQLFDELADKDNSDYKTEILYGY</sequence>
<evidence type="ECO:0000313" key="5">
    <source>
        <dbReference type="Proteomes" id="UP000199006"/>
    </source>
</evidence>
<proteinExistence type="inferred from homology"/>
<dbReference type="AlphaFoldDB" id="A0A1I4I3N1"/>
<name>A0A1I4I3N1_9FIRM</name>
<dbReference type="Proteomes" id="UP000199006">
    <property type="component" value="Unassembled WGS sequence"/>
</dbReference>
<dbReference type="RefSeq" id="WP_089861151.1">
    <property type="nucleotide sequence ID" value="NZ_FOTI01000014.1"/>
</dbReference>
<dbReference type="PANTHER" id="PTHR43736:SF1">
    <property type="entry name" value="DIHYDRONEOPTERIN TRIPHOSPHATE DIPHOSPHATASE"/>
    <property type="match status" value="1"/>
</dbReference>
<evidence type="ECO:0000256" key="1">
    <source>
        <dbReference type="ARBA" id="ARBA00005582"/>
    </source>
</evidence>
<dbReference type="InterPro" id="IPR000086">
    <property type="entry name" value="NUDIX_hydrolase_dom"/>
</dbReference>
<accession>A0A1I4I3N1</accession>
<dbReference type="CDD" id="cd18874">
    <property type="entry name" value="NUDIX_Hydrolase"/>
    <property type="match status" value="1"/>
</dbReference>
<dbReference type="EMBL" id="FOTI01000014">
    <property type="protein sequence ID" value="SFL48533.1"/>
    <property type="molecule type" value="Genomic_DNA"/>
</dbReference>
<keyword evidence="2" id="KW-0378">Hydrolase</keyword>
<dbReference type="OrthoDB" id="9816289at2"/>
<dbReference type="PROSITE" id="PS51462">
    <property type="entry name" value="NUDIX"/>
    <property type="match status" value="1"/>
</dbReference>
<dbReference type="PRINTS" id="PR00502">
    <property type="entry name" value="NUDIXFAMILY"/>
</dbReference>
<feature type="domain" description="Nudix hydrolase" evidence="3">
    <location>
        <begin position="3"/>
        <end position="132"/>
    </location>
</feature>
<reference evidence="4 5" key="1">
    <citation type="submission" date="2016-10" db="EMBL/GenBank/DDBJ databases">
        <authorList>
            <person name="de Groot N.N."/>
        </authorList>
    </citation>
    <scope>NUCLEOTIDE SEQUENCE [LARGE SCALE GENOMIC DNA]</scope>
    <source>
        <strain evidence="4 5">ATCC 51327</strain>
    </source>
</reference>